<evidence type="ECO:0000313" key="2">
    <source>
        <dbReference type="Proteomes" id="UP000009022"/>
    </source>
</evidence>
<dbReference type="AlphaFoldDB" id="B3S510"/>
<gene>
    <name evidence="1" type="ORF">TRIADDRAFT_59421</name>
</gene>
<proteinExistence type="predicted"/>
<evidence type="ECO:0000313" key="1">
    <source>
        <dbReference type="EMBL" id="EDV22303.1"/>
    </source>
</evidence>
<organism evidence="1 2">
    <name type="scientific">Trichoplax adhaerens</name>
    <name type="common">Trichoplax reptans</name>
    <dbReference type="NCBI Taxonomy" id="10228"/>
    <lineage>
        <taxon>Eukaryota</taxon>
        <taxon>Metazoa</taxon>
        <taxon>Placozoa</taxon>
        <taxon>Uniplacotomia</taxon>
        <taxon>Trichoplacea</taxon>
        <taxon>Trichoplacidae</taxon>
        <taxon>Trichoplax</taxon>
    </lineage>
</organism>
<sequence length="132" mass="15234">MANHTTYEWNPDVDPVEVLEQAMKTTFVLKDAKEDNQKQDPGESMQSYEDKFCALSENPVVEYSKDVILKSIWICGIQDERTRYNILDIARNSEKLPLLLQLTNQLDLLLNNSLIKCDNLYYTFVNGNPLTT</sequence>
<accession>B3S510</accession>
<dbReference type="RefSeq" id="XP_002115458.1">
    <property type="nucleotide sequence ID" value="XM_002115422.1"/>
</dbReference>
<dbReference type="InParanoid" id="B3S510"/>
<name>B3S510_TRIAD</name>
<dbReference type="EMBL" id="DS985250">
    <property type="protein sequence ID" value="EDV22303.1"/>
    <property type="molecule type" value="Genomic_DNA"/>
</dbReference>
<dbReference type="Proteomes" id="UP000009022">
    <property type="component" value="Unassembled WGS sequence"/>
</dbReference>
<dbReference type="GeneID" id="6756671"/>
<dbReference type="HOGENOM" id="CLU_1919737_0_0_1"/>
<dbReference type="CTD" id="6756671"/>
<dbReference type="KEGG" id="tad:TRIADDRAFT_59421"/>
<reference evidence="1 2" key="1">
    <citation type="journal article" date="2008" name="Nature">
        <title>The Trichoplax genome and the nature of placozoans.</title>
        <authorList>
            <person name="Srivastava M."/>
            <person name="Begovic E."/>
            <person name="Chapman J."/>
            <person name="Putnam N.H."/>
            <person name="Hellsten U."/>
            <person name="Kawashima T."/>
            <person name="Kuo A."/>
            <person name="Mitros T."/>
            <person name="Salamov A."/>
            <person name="Carpenter M.L."/>
            <person name="Signorovitch A.Y."/>
            <person name="Moreno M.A."/>
            <person name="Kamm K."/>
            <person name="Grimwood J."/>
            <person name="Schmutz J."/>
            <person name="Shapiro H."/>
            <person name="Grigoriev I.V."/>
            <person name="Buss L.W."/>
            <person name="Schierwater B."/>
            <person name="Dellaporta S.L."/>
            <person name="Rokhsar D.S."/>
        </authorList>
    </citation>
    <scope>NUCLEOTIDE SEQUENCE [LARGE SCALE GENOMIC DNA]</scope>
    <source>
        <strain evidence="1 2">Grell-BS-1999</strain>
    </source>
</reference>
<protein>
    <submittedName>
        <fullName evidence="1">Uncharacterized protein</fullName>
    </submittedName>
</protein>
<keyword evidence="2" id="KW-1185">Reference proteome</keyword>